<feature type="region of interest" description="Disordered" evidence="1">
    <location>
        <begin position="322"/>
        <end position="348"/>
    </location>
</feature>
<evidence type="ECO:0000313" key="2">
    <source>
        <dbReference type="EMBL" id="KAJ7100831.1"/>
    </source>
</evidence>
<name>A0AAD6XY11_9AGAR</name>
<feature type="region of interest" description="Disordered" evidence="1">
    <location>
        <begin position="464"/>
        <end position="503"/>
    </location>
</feature>
<feature type="compositionally biased region" description="Basic and acidic residues" evidence="1">
    <location>
        <begin position="328"/>
        <end position="343"/>
    </location>
</feature>
<evidence type="ECO:0008006" key="4">
    <source>
        <dbReference type="Google" id="ProtNLM"/>
    </source>
</evidence>
<reference evidence="2" key="1">
    <citation type="submission" date="2023-03" db="EMBL/GenBank/DDBJ databases">
        <title>Massive genome expansion in bonnet fungi (Mycena s.s.) driven by repeated elements and novel gene families across ecological guilds.</title>
        <authorList>
            <consortium name="Lawrence Berkeley National Laboratory"/>
            <person name="Harder C.B."/>
            <person name="Miyauchi S."/>
            <person name="Viragh M."/>
            <person name="Kuo A."/>
            <person name="Thoen E."/>
            <person name="Andreopoulos B."/>
            <person name="Lu D."/>
            <person name="Skrede I."/>
            <person name="Drula E."/>
            <person name="Henrissat B."/>
            <person name="Morin E."/>
            <person name="Kohler A."/>
            <person name="Barry K."/>
            <person name="LaButti K."/>
            <person name="Morin E."/>
            <person name="Salamov A."/>
            <person name="Lipzen A."/>
            <person name="Mereny Z."/>
            <person name="Hegedus B."/>
            <person name="Baldrian P."/>
            <person name="Stursova M."/>
            <person name="Weitz H."/>
            <person name="Taylor A."/>
            <person name="Grigoriev I.V."/>
            <person name="Nagy L.G."/>
            <person name="Martin F."/>
            <person name="Kauserud H."/>
        </authorList>
    </citation>
    <scope>NUCLEOTIDE SEQUENCE</scope>
    <source>
        <strain evidence="2">CBHHK173m</strain>
    </source>
</reference>
<evidence type="ECO:0000256" key="1">
    <source>
        <dbReference type="SAM" id="MobiDB-lite"/>
    </source>
</evidence>
<gene>
    <name evidence="2" type="ORF">B0H15DRAFT_462639</name>
</gene>
<keyword evidence="3" id="KW-1185">Reference proteome</keyword>
<accession>A0AAD6XY11</accession>
<dbReference type="EMBL" id="JARJCN010000005">
    <property type="protein sequence ID" value="KAJ7100831.1"/>
    <property type="molecule type" value="Genomic_DNA"/>
</dbReference>
<evidence type="ECO:0000313" key="3">
    <source>
        <dbReference type="Proteomes" id="UP001222325"/>
    </source>
</evidence>
<comment type="caution">
    <text evidence="2">The sequence shown here is derived from an EMBL/GenBank/DDBJ whole genome shotgun (WGS) entry which is preliminary data.</text>
</comment>
<dbReference type="AlphaFoldDB" id="A0AAD6XY11"/>
<dbReference type="Proteomes" id="UP001222325">
    <property type="component" value="Unassembled WGS sequence"/>
</dbReference>
<protein>
    <recommendedName>
        <fullName evidence="4">F-box domain-containing protein</fullName>
    </recommendedName>
</protein>
<organism evidence="2 3">
    <name type="scientific">Mycena belliarum</name>
    <dbReference type="NCBI Taxonomy" id="1033014"/>
    <lineage>
        <taxon>Eukaryota</taxon>
        <taxon>Fungi</taxon>
        <taxon>Dikarya</taxon>
        <taxon>Basidiomycota</taxon>
        <taxon>Agaricomycotina</taxon>
        <taxon>Agaricomycetes</taxon>
        <taxon>Agaricomycetidae</taxon>
        <taxon>Agaricales</taxon>
        <taxon>Marasmiineae</taxon>
        <taxon>Mycenaceae</taxon>
        <taxon>Mycena</taxon>
    </lineage>
</organism>
<proteinExistence type="predicted"/>
<feature type="compositionally biased region" description="Acidic residues" evidence="1">
    <location>
        <begin position="464"/>
        <end position="483"/>
    </location>
</feature>
<sequence length="545" mass="58243">MYTYPRTPIDLLPVELLAHIFVLGTHGDADAWDDADCPPFTADSVKTPLIYGSVCHHWRAVALRTPALYTSICITPLLLDASGEILDTTPICMYLDRSRACPLDVLIDARDPDWDAVAFADDGSYTPPFSAMHMQNALLTLVHDFHRLRSLSILTDVYAPMAAAISFLDYEMADRGAPQLRSLCLMRCDAHAGAPAKEEAFLANVADRLVASAAGHGEPATYRAPLPAPRLRTLRLVGVPAAWDALVALLQYPLKSGSPLRTLELSYLPPSAQPTLAQLATVLRSVGALQRVVLWGWDSPSLSPVSAFADLSLSHDLASHSFSAQGRHPTDSSTSKDDARYEDEAPPPLPSLQDLSLSLSGLFPALLALFSAAPRLADITVEDTTGAALPFDGVSEPNVLAHLLPTDSARPFQALERVTLRTATAPSAAEGSEEEEFSLGGVRVRVVRTAYADDALSDWDEGCAMAVDDDDDDDSSSEDDDEGGTASSDGADSDGDGGSRPRRACTYTHAWSAKRWAAAEEAAFLPGGAFNDAVFDARWAGVLAA</sequence>